<protein>
    <submittedName>
        <fullName evidence="1">Uncharacterized protein</fullName>
    </submittedName>
</protein>
<evidence type="ECO:0000313" key="1">
    <source>
        <dbReference type="EMBL" id="MBB6733996.1"/>
    </source>
</evidence>
<organism evidence="1 2">
    <name type="scientific">Cohnella zeiphila</name>
    <dbReference type="NCBI Taxonomy" id="2761120"/>
    <lineage>
        <taxon>Bacteria</taxon>
        <taxon>Bacillati</taxon>
        <taxon>Bacillota</taxon>
        <taxon>Bacilli</taxon>
        <taxon>Bacillales</taxon>
        <taxon>Paenibacillaceae</taxon>
        <taxon>Cohnella</taxon>
    </lineage>
</organism>
<evidence type="ECO:0000313" key="2">
    <source>
        <dbReference type="Proteomes" id="UP000564644"/>
    </source>
</evidence>
<comment type="caution">
    <text evidence="1">The sequence shown here is derived from an EMBL/GenBank/DDBJ whole genome shotgun (WGS) entry which is preliminary data.</text>
</comment>
<dbReference type="PROSITE" id="PS51257">
    <property type="entry name" value="PROKAR_LIPOPROTEIN"/>
    <property type="match status" value="1"/>
</dbReference>
<dbReference type="AlphaFoldDB" id="A0A7X0SQ20"/>
<keyword evidence="2" id="KW-1185">Reference proteome</keyword>
<name>A0A7X0SQ20_9BACL</name>
<reference evidence="1 2" key="1">
    <citation type="submission" date="2020-08" db="EMBL/GenBank/DDBJ databases">
        <title>Cohnella phylogeny.</title>
        <authorList>
            <person name="Dunlap C."/>
        </authorList>
    </citation>
    <scope>NUCLEOTIDE SEQUENCE [LARGE SCALE GENOMIC DNA]</scope>
    <source>
        <strain evidence="1 2">CBP 2801</strain>
    </source>
</reference>
<gene>
    <name evidence="1" type="ORF">H7C18_24035</name>
</gene>
<dbReference type="EMBL" id="JACJVO010000031">
    <property type="protein sequence ID" value="MBB6733996.1"/>
    <property type="molecule type" value="Genomic_DNA"/>
</dbReference>
<sequence>MFNGKSLAAVLSILMTLVLVLTGCSSSDSPKDSLQKAMEKSADIHSYELSGSLKLADLKLPEEVMQEEGAAGALGFLTNTEISWTGAYQADPMLMELTMKISISGDLAMSFQIPIIMNKEKMWIKIPNIPMLGLPEDMVGKFIELDLKQMAEDQGAEWPGNADVGNMTKLANDVYAIVFKHVDEKTYLSNPKPEDAGVPKDKAKSVVQLHMTKDQVEPFVNTLVKDIAPEVIDLLAKNEQYRNMLQLKPEDLDEAKKQLSETGDQDIKDAMAEFDKSVKELDVTANIGIDKDGYASYDDLTVKANIEDNGQSGSGTLKIVTEMSNINGDVKFENGEPKADQILSEDQLNQALGGFFGGAGDFSGLTDESLDAGSGM</sequence>
<proteinExistence type="predicted"/>
<dbReference type="Proteomes" id="UP000564644">
    <property type="component" value="Unassembled WGS sequence"/>
</dbReference>
<accession>A0A7X0SQ20</accession>
<dbReference type="RefSeq" id="WP_185131642.1">
    <property type="nucleotide sequence ID" value="NZ_JACJVO010000031.1"/>
</dbReference>